<evidence type="ECO:0000259" key="6">
    <source>
        <dbReference type="Pfam" id="PF01029"/>
    </source>
</evidence>
<proteinExistence type="inferred from homology"/>
<dbReference type="GO" id="GO:0003723">
    <property type="term" value="F:RNA binding"/>
    <property type="evidence" value="ECO:0007669"/>
    <property type="project" value="UniProtKB-KW"/>
</dbReference>
<dbReference type="GO" id="GO:0031564">
    <property type="term" value="P:transcription antitermination"/>
    <property type="evidence" value="ECO:0007669"/>
    <property type="project" value="UniProtKB-KW"/>
</dbReference>
<accession>A0A3B0ZVK6</accession>
<keyword evidence="3" id="KW-0694">RNA-binding</keyword>
<dbReference type="Gene3D" id="1.10.940.10">
    <property type="entry name" value="NusB-like"/>
    <property type="match status" value="1"/>
</dbReference>
<sequence>MKVSARSRARQLAVQGLYEWHLSGNKIDDIAAQCLDAKRGKNIDEPYFEELIFKVSSMVDGLNETLIPFLSRGINEIDPVERAILQLSAYELTQKIDIPYKVVINEAIELAKTFGAEQSHKFVNGILDKVAEQSRAVEVKANKK</sequence>
<dbReference type="InterPro" id="IPR035926">
    <property type="entry name" value="NusB-like_sf"/>
</dbReference>
<name>A0A3B0ZVK6_9ZZZZ</name>
<dbReference type="SUPFAM" id="SSF48013">
    <property type="entry name" value="NusB-like"/>
    <property type="match status" value="1"/>
</dbReference>
<keyword evidence="2" id="KW-0889">Transcription antitermination</keyword>
<dbReference type="GO" id="GO:0006353">
    <property type="term" value="P:DNA-templated transcription termination"/>
    <property type="evidence" value="ECO:0007669"/>
    <property type="project" value="InterPro"/>
</dbReference>
<dbReference type="EMBL" id="UOFT01000033">
    <property type="protein sequence ID" value="VAW93250.1"/>
    <property type="molecule type" value="Genomic_DNA"/>
</dbReference>
<comment type="similarity">
    <text evidence="1">Belongs to the NusB family.</text>
</comment>
<keyword evidence="5" id="KW-0804">Transcription</keyword>
<organism evidence="7">
    <name type="scientific">hydrothermal vent metagenome</name>
    <dbReference type="NCBI Taxonomy" id="652676"/>
    <lineage>
        <taxon>unclassified sequences</taxon>
        <taxon>metagenomes</taxon>
        <taxon>ecological metagenomes</taxon>
    </lineage>
</organism>
<dbReference type="PANTHER" id="PTHR11078">
    <property type="entry name" value="N UTILIZATION SUBSTANCE PROTEIN B-RELATED"/>
    <property type="match status" value="1"/>
</dbReference>
<protein>
    <submittedName>
        <fullName evidence="7">Transcription termination protein NusB</fullName>
    </submittedName>
</protein>
<evidence type="ECO:0000256" key="1">
    <source>
        <dbReference type="ARBA" id="ARBA00005952"/>
    </source>
</evidence>
<dbReference type="Pfam" id="PF01029">
    <property type="entry name" value="NusB"/>
    <property type="match status" value="1"/>
</dbReference>
<dbReference type="InterPro" id="IPR006027">
    <property type="entry name" value="NusB_RsmB_TIM44"/>
</dbReference>
<dbReference type="GO" id="GO:0005829">
    <property type="term" value="C:cytosol"/>
    <property type="evidence" value="ECO:0007669"/>
    <property type="project" value="TreeGrafter"/>
</dbReference>
<dbReference type="InterPro" id="IPR011605">
    <property type="entry name" value="NusB_fam"/>
</dbReference>
<dbReference type="AlphaFoldDB" id="A0A3B0ZVK6"/>
<evidence type="ECO:0000256" key="5">
    <source>
        <dbReference type="ARBA" id="ARBA00023163"/>
    </source>
</evidence>
<keyword evidence="4" id="KW-0805">Transcription regulation</keyword>
<gene>
    <name evidence="7" type="ORF">MNBD_GAMMA23-1989</name>
</gene>
<evidence type="ECO:0000256" key="3">
    <source>
        <dbReference type="ARBA" id="ARBA00022884"/>
    </source>
</evidence>
<dbReference type="NCBIfam" id="TIGR01951">
    <property type="entry name" value="nusB"/>
    <property type="match status" value="1"/>
</dbReference>
<feature type="domain" description="NusB/RsmB/TIM44" evidence="6">
    <location>
        <begin position="8"/>
        <end position="131"/>
    </location>
</feature>
<dbReference type="HAMAP" id="MF_00073">
    <property type="entry name" value="NusB"/>
    <property type="match status" value="1"/>
</dbReference>
<evidence type="ECO:0000256" key="2">
    <source>
        <dbReference type="ARBA" id="ARBA00022814"/>
    </source>
</evidence>
<dbReference type="PANTHER" id="PTHR11078:SF3">
    <property type="entry name" value="ANTITERMINATION NUSB DOMAIN-CONTAINING PROTEIN"/>
    <property type="match status" value="1"/>
</dbReference>
<evidence type="ECO:0000313" key="7">
    <source>
        <dbReference type="EMBL" id="VAW93250.1"/>
    </source>
</evidence>
<evidence type="ECO:0000256" key="4">
    <source>
        <dbReference type="ARBA" id="ARBA00023015"/>
    </source>
</evidence>
<reference evidence="7" key="1">
    <citation type="submission" date="2018-06" db="EMBL/GenBank/DDBJ databases">
        <authorList>
            <person name="Zhirakovskaya E."/>
        </authorList>
    </citation>
    <scope>NUCLEOTIDE SEQUENCE</scope>
</reference>